<dbReference type="PANTHER" id="PTHR35991:SF1">
    <property type="entry name" value="CA-RESPONSIVE PROTEIN"/>
    <property type="match status" value="1"/>
</dbReference>
<dbReference type="OrthoDB" id="1925033at2759"/>
<dbReference type="EMBL" id="CM000881">
    <property type="protein sequence ID" value="PNT70119.1"/>
    <property type="molecule type" value="Genomic_DNA"/>
</dbReference>
<dbReference type="PANTHER" id="PTHR35991">
    <property type="entry name" value="CA-RESPONSIVE PROTEIN"/>
    <property type="match status" value="1"/>
</dbReference>
<evidence type="ECO:0000313" key="3">
    <source>
        <dbReference type="EMBL" id="PNT70119.1"/>
    </source>
</evidence>
<dbReference type="Proteomes" id="UP000008810">
    <property type="component" value="Chromosome 2"/>
</dbReference>
<feature type="compositionally biased region" description="Gly residues" evidence="1">
    <location>
        <begin position="83"/>
        <end position="93"/>
    </location>
</feature>
<dbReference type="RefSeq" id="XP_003564968.1">
    <property type="nucleotide sequence ID" value="XM_003564920.4"/>
</dbReference>
<evidence type="ECO:0000256" key="2">
    <source>
        <dbReference type="SAM" id="SignalP"/>
    </source>
</evidence>
<evidence type="ECO:0000313" key="5">
    <source>
        <dbReference type="Proteomes" id="UP000008810"/>
    </source>
</evidence>
<feature type="compositionally biased region" description="Basic residues" evidence="1">
    <location>
        <begin position="66"/>
        <end position="79"/>
    </location>
</feature>
<organism evidence="3">
    <name type="scientific">Brachypodium distachyon</name>
    <name type="common">Purple false brome</name>
    <name type="synonym">Trachynia distachya</name>
    <dbReference type="NCBI Taxonomy" id="15368"/>
    <lineage>
        <taxon>Eukaryota</taxon>
        <taxon>Viridiplantae</taxon>
        <taxon>Streptophyta</taxon>
        <taxon>Embryophyta</taxon>
        <taxon>Tracheophyta</taxon>
        <taxon>Spermatophyta</taxon>
        <taxon>Magnoliopsida</taxon>
        <taxon>Liliopsida</taxon>
        <taxon>Poales</taxon>
        <taxon>Poaceae</taxon>
        <taxon>BOP clade</taxon>
        <taxon>Pooideae</taxon>
        <taxon>Stipodae</taxon>
        <taxon>Brachypodieae</taxon>
        <taxon>Brachypodium</taxon>
    </lineage>
</organism>
<sequence length="271" mass="30905">MDIPLLALAALLLLLLLPLLAAALPALLVALRLRRRRRRKPRLTPPEPRAPTEEEPSDEGGEEKRRPRRAKRKQQQHQRKGGDGAAAEGGGGEALPPRRPRFPLASVAGALQRRINARYDDLARASQRGQSLTIRQVRDFLNCLVDARNELLQKSETTQRSITLKKAMLSHTRRSSYDLHRLSEQVDKLEANHEKLKKDANVYDFLQARLQLSEPYKLMVELNDVMEKEAQEQALANEVPEMSFDELLAQEKEDTAFWWRDGKLRSISDSK</sequence>
<name>I1HCZ4_BRADI</name>
<dbReference type="EMBL" id="CM000881">
    <property type="protein sequence ID" value="KQK03173.1"/>
    <property type="molecule type" value="Genomic_DNA"/>
</dbReference>
<keyword evidence="2" id="KW-0732">Signal</keyword>
<feature type="region of interest" description="Disordered" evidence="1">
    <location>
        <begin position="40"/>
        <end position="101"/>
    </location>
</feature>
<reference evidence="4" key="3">
    <citation type="submission" date="2018-08" db="UniProtKB">
        <authorList>
            <consortium name="EnsemblPlants"/>
        </authorList>
    </citation>
    <scope>IDENTIFICATION</scope>
    <source>
        <strain evidence="4">cv. Bd21</strain>
    </source>
</reference>
<dbReference type="AlphaFoldDB" id="I1HCZ4"/>
<reference evidence="3" key="2">
    <citation type="submission" date="2017-06" db="EMBL/GenBank/DDBJ databases">
        <title>WGS assembly of Brachypodium distachyon.</title>
        <authorList>
            <consortium name="The International Brachypodium Initiative"/>
            <person name="Lucas S."/>
            <person name="Harmon-Smith M."/>
            <person name="Lail K."/>
            <person name="Tice H."/>
            <person name="Grimwood J."/>
            <person name="Bruce D."/>
            <person name="Barry K."/>
            <person name="Shu S."/>
            <person name="Lindquist E."/>
            <person name="Wang M."/>
            <person name="Pitluck S."/>
            <person name="Vogel J.P."/>
            <person name="Garvin D.F."/>
            <person name="Mockler T.C."/>
            <person name="Schmutz J."/>
            <person name="Rokhsar D."/>
            <person name="Bevan M.W."/>
        </authorList>
    </citation>
    <scope>NUCLEOTIDE SEQUENCE</scope>
    <source>
        <strain evidence="3">Bd21</strain>
    </source>
</reference>
<dbReference type="eggNOG" id="KOG0409">
    <property type="taxonomic scope" value="Eukaryota"/>
</dbReference>
<dbReference type="Gramene" id="PNT70119">
    <property type="protein sequence ID" value="PNT70119"/>
    <property type="gene ID" value="BRADI_2g06010v3"/>
</dbReference>
<evidence type="ECO:0000313" key="4">
    <source>
        <dbReference type="EnsemblPlants" id="KQK03173"/>
    </source>
</evidence>
<dbReference type="OMA" id="PLCCHIH"/>
<dbReference type="EnsemblPlants" id="PNT70119">
    <property type="protein sequence ID" value="PNT70119"/>
    <property type="gene ID" value="BRADI_2g06010v3"/>
</dbReference>
<dbReference type="FunCoup" id="I1HCZ4">
    <property type="interactions" value="24"/>
</dbReference>
<protein>
    <submittedName>
        <fullName evidence="3 4">Uncharacterized protein</fullName>
    </submittedName>
</protein>
<dbReference type="STRING" id="15368.I1HCZ4"/>
<feature type="signal peptide" evidence="2">
    <location>
        <begin position="1"/>
        <end position="22"/>
    </location>
</feature>
<evidence type="ECO:0000256" key="1">
    <source>
        <dbReference type="SAM" id="MobiDB-lite"/>
    </source>
</evidence>
<dbReference type="HOGENOM" id="CLU_062325_0_0_1"/>
<proteinExistence type="predicted"/>
<accession>I1HCZ4</accession>
<dbReference type="EnsemblPlants" id="KQK03173">
    <property type="protein sequence ID" value="KQK03173"/>
    <property type="gene ID" value="BRADI_2g06010v3"/>
</dbReference>
<dbReference type="Gramene" id="KQK03173">
    <property type="protein sequence ID" value="KQK03173"/>
    <property type="gene ID" value="BRADI_2g06010v3"/>
</dbReference>
<feature type="chain" id="PRO_5014094505" evidence="2">
    <location>
        <begin position="23"/>
        <end position="271"/>
    </location>
</feature>
<reference evidence="3 4" key="1">
    <citation type="journal article" date="2010" name="Nature">
        <title>Genome sequencing and analysis of the model grass Brachypodium distachyon.</title>
        <authorList>
            <consortium name="International Brachypodium Initiative"/>
        </authorList>
    </citation>
    <scope>NUCLEOTIDE SEQUENCE [LARGE SCALE GENOMIC DNA]</scope>
    <source>
        <strain evidence="3 4">Bd21</strain>
    </source>
</reference>
<dbReference type="GeneID" id="100828874"/>
<gene>
    <name evidence="4" type="primary">LOC100828874</name>
    <name evidence="3" type="ORF">BRADI_2g06010v3</name>
</gene>
<dbReference type="KEGG" id="bdi:100828874"/>
<keyword evidence="5" id="KW-1185">Reference proteome</keyword>